<dbReference type="RefSeq" id="WP_262310471.1">
    <property type="nucleotide sequence ID" value="NZ_CP106679.1"/>
</dbReference>
<feature type="domain" description="Peptidase M28" evidence="2">
    <location>
        <begin position="230"/>
        <end position="422"/>
    </location>
</feature>
<dbReference type="EMBL" id="CP106679">
    <property type="protein sequence ID" value="UXP33040.1"/>
    <property type="molecule type" value="Genomic_DNA"/>
</dbReference>
<dbReference type="InterPro" id="IPR007484">
    <property type="entry name" value="Peptidase_M28"/>
</dbReference>
<evidence type="ECO:0000259" key="2">
    <source>
        <dbReference type="Pfam" id="PF04389"/>
    </source>
</evidence>
<evidence type="ECO:0000313" key="3">
    <source>
        <dbReference type="EMBL" id="UXP33040.1"/>
    </source>
</evidence>
<feature type="signal peptide" evidence="1">
    <location>
        <begin position="1"/>
        <end position="19"/>
    </location>
</feature>
<protein>
    <submittedName>
        <fullName evidence="3">M28 family peptidase</fullName>
    </submittedName>
</protein>
<dbReference type="PANTHER" id="PTHR12147:SF26">
    <property type="entry name" value="PEPTIDASE M28 DOMAIN-CONTAINING PROTEIN"/>
    <property type="match status" value="1"/>
</dbReference>
<dbReference type="Pfam" id="PF04389">
    <property type="entry name" value="Peptidase_M28"/>
    <property type="match status" value="1"/>
</dbReference>
<sequence>MIKKLLLSFLFFFCLLVCQGQHLPYAKEVVQKLASPAFKGRGYVEKGEQIAAQYVAEEFEKIGLKPFKKSYFQTFTTSVNTFPSAMMIALDGKEIVAGQDYLVEAGSPGLSGSFPVLSLSAEDILDEATLIQTLQESNKKFILIQDFDRKEFVKEQLQRIDEVISFLKYNPENPAAGTIILTSGKLTWGASTQQYSKPNIILKIDSTYTAINQISLEIGNQFYKNYKTQNVIGFMTGERSDSLMVYTAHYDHLGMMGENAIFPGANDNASGVAMLLSLAKHYQTHPPRFNTIFIAFGGEELGLLGSQYFVQNPLFDLSKIKFLVNFDITGTGEDGIQVVNGSVYREQFDRLTAINDEMELLSQVKIRGQACNSDHCMFDQMGVPCFFIYTLGGIQAYHDIYDRAETLPLTEFEDYLKLIVAFADEL</sequence>
<dbReference type="InterPro" id="IPR045175">
    <property type="entry name" value="M28_fam"/>
</dbReference>
<accession>A0ABY6CSR3</accession>
<name>A0ABY6CSR3_9BACT</name>
<gene>
    <name evidence="3" type="ORF">N6H18_03595</name>
</gene>
<reference evidence="3" key="1">
    <citation type="submission" date="2022-09" db="EMBL/GenBank/DDBJ databases">
        <title>Comparative genomics and taxonomic characterization of three novel marine species of genus Reichenbachiella exhibiting antioxidant and polysaccharide degradation activities.</title>
        <authorList>
            <person name="Muhammad N."/>
            <person name="Lee Y.-J."/>
            <person name="Ko J."/>
            <person name="Kim S.-G."/>
        </authorList>
    </citation>
    <scope>NUCLEOTIDE SEQUENCE</scope>
    <source>
        <strain evidence="3">BKB1-1</strain>
    </source>
</reference>
<evidence type="ECO:0000256" key="1">
    <source>
        <dbReference type="SAM" id="SignalP"/>
    </source>
</evidence>
<keyword evidence="4" id="KW-1185">Reference proteome</keyword>
<dbReference type="SUPFAM" id="SSF53187">
    <property type="entry name" value="Zn-dependent exopeptidases"/>
    <property type="match status" value="1"/>
</dbReference>
<evidence type="ECO:0000313" key="4">
    <source>
        <dbReference type="Proteomes" id="UP001065174"/>
    </source>
</evidence>
<dbReference type="Gene3D" id="3.40.630.10">
    <property type="entry name" value="Zn peptidases"/>
    <property type="match status" value="1"/>
</dbReference>
<keyword evidence="1" id="KW-0732">Signal</keyword>
<proteinExistence type="predicted"/>
<dbReference type="PANTHER" id="PTHR12147">
    <property type="entry name" value="METALLOPEPTIDASE M28 FAMILY MEMBER"/>
    <property type="match status" value="1"/>
</dbReference>
<organism evidence="3 4">
    <name type="scientific">Reichenbachiella agarivorans</name>
    <dbReference type="NCBI Taxonomy" id="2979464"/>
    <lineage>
        <taxon>Bacteria</taxon>
        <taxon>Pseudomonadati</taxon>
        <taxon>Bacteroidota</taxon>
        <taxon>Cytophagia</taxon>
        <taxon>Cytophagales</taxon>
        <taxon>Reichenbachiellaceae</taxon>
        <taxon>Reichenbachiella</taxon>
    </lineage>
</organism>
<feature type="chain" id="PRO_5046289400" evidence="1">
    <location>
        <begin position="20"/>
        <end position="426"/>
    </location>
</feature>
<dbReference type="Proteomes" id="UP001065174">
    <property type="component" value="Chromosome"/>
</dbReference>